<gene>
    <name evidence="1" type="ORF">GQ55_1G105200</name>
</gene>
<dbReference type="PANTHER" id="PTHR31045:SF3">
    <property type="entry name" value="OS12G0109700 PROTEIN"/>
    <property type="match status" value="1"/>
</dbReference>
<dbReference type="Proteomes" id="UP000244336">
    <property type="component" value="Chromosome 1"/>
</dbReference>
<accession>A0A2T7F4B1</accession>
<dbReference type="STRING" id="1504633.A0A2T7F4B1"/>
<dbReference type="PANTHER" id="PTHR31045">
    <property type="entry name" value="PLAC8 FAMILY PROTEIN-RELATED"/>
    <property type="match status" value="1"/>
</dbReference>
<sequence length="95" mass="10413">MLVLLCCWRPHDAAELPAAYCKGAAPRAGERVHMDAVVALLHLTIVCQHMLCSLYWGYTETTMPELAEDCFFVLGVIAPVVATEYTVCSPLGKDD</sequence>
<dbReference type="GO" id="GO:0051762">
    <property type="term" value="P:sesquiterpene biosynthetic process"/>
    <property type="evidence" value="ECO:0007669"/>
    <property type="project" value="TreeGrafter"/>
</dbReference>
<dbReference type="Gramene" id="PUZ74919">
    <property type="protein sequence ID" value="PUZ74919"/>
    <property type="gene ID" value="GQ55_1G105200"/>
</dbReference>
<protein>
    <submittedName>
        <fullName evidence="1">Uncharacterized protein</fullName>
    </submittedName>
</protein>
<keyword evidence="2" id="KW-1185">Reference proteome</keyword>
<evidence type="ECO:0000313" key="1">
    <source>
        <dbReference type="EMBL" id="PUZ74919.1"/>
    </source>
</evidence>
<dbReference type="AlphaFoldDB" id="A0A2T7F4B1"/>
<dbReference type="EMBL" id="CM009749">
    <property type="protein sequence ID" value="PUZ74919.1"/>
    <property type="molecule type" value="Genomic_DNA"/>
</dbReference>
<dbReference type="GO" id="GO:0009975">
    <property type="term" value="F:cyclase activity"/>
    <property type="evidence" value="ECO:0007669"/>
    <property type="project" value="TreeGrafter"/>
</dbReference>
<proteinExistence type="predicted"/>
<evidence type="ECO:0000313" key="2">
    <source>
        <dbReference type="Proteomes" id="UP000244336"/>
    </source>
</evidence>
<name>A0A2T7F4B1_9POAL</name>
<reference evidence="1 2" key="1">
    <citation type="submission" date="2018-04" db="EMBL/GenBank/DDBJ databases">
        <title>WGS assembly of Panicum hallii var. hallii HAL2.</title>
        <authorList>
            <person name="Lovell J."/>
            <person name="Jenkins J."/>
            <person name="Lowry D."/>
            <person name="Mamidi S."/>
            <person name="Sreedasyam A."/>
            <person name="Weng X."/>
            <person name="Barry K."/>
            <person name="Bonette J."/>
            <person name="Campitelli B."/>
            <person name="Daum C."/>
            <person name="Gordon S."/>
            <person name="Gould B."/>
            <person name="Lipzen A."/>
            <person name="MacQueen A."/>
            <person name="Palacio-Mejia J."/>
            <person name="Plott C."/>
            <person name="Shakirov E."/>
            <person name="Shu S."/>
            <person name="Yoshinaga Y."/>
            <person name="Zane M."/>
            <person name="Rokhsar D."/>
            <person name="Grimwood J."/>
            <person name="Schmutz J."/>
            <person name="Juenger T."/>
        </authorList>
    </citation>
    <scope>NUCLEOTIDE SEQUENCE [LARGE SCALE GENOMIC DNA]</scope>
    <source>
        <strain evidence="2">cv. HAL2</strain>
    </source>
</reference>
<organism evidence="1 2">
    <name type="scientific">Panicum hallii var. hallii</name>
    <dbReference type="NCBI Taxonomy" id="1504633"/>
    <lineage>
        <taxon>Eukaryota</taxon>
        <taxon>Viridiplantae</taxon>
        <taxon>Streptophyta</taxon>
        <taxon>Embryophyta</taxon>
        <taxon>Tracheophyta</taxon>
        <taxon>Spermatophyta</taxon>
        <taxon>Magnoliopsida</taxon>
        <taxon>Liliopsida</taxon>
        <taxon>Poales</taxon>
        <taxon>Poaceae</taxon>
        <taxon>PACMAD clade</taxon>
        <taxon>Panicoideae</taxon>
        <taxon>Panicodae</taxon>
        <taxon>Paniceae</taxon>
        <taxon>Panicinae</taxon>
        <taxon>Panicum</taxon>
        <taxon>Panicum sect. Panicum</taxon>
    </lineage>
</organism>
<dbReference type="OrthoDB" id="10554687at2759"/>